<dbReference type="Pfam" id="PF00390">
    <property type="entry name" value="malic"/>
    <property type="match status" value="1"/>
</dbReference>
<keyword evidence="5 9" id="KW-0479">Metal-binding</keyword>
<feature type="binding site" evidence="10">
    <location>
        <begin position="79"/>
        <end position="86"/>
    </location>
    <ligand>
        <name>NADP(+)</name>
        <dbReference type="ChEBI" id="CHEBI:58349"/>
    </ligand>
</feature>
<dbReference type="SUPFAM" id="SSF51735">
    <property type="entry name" value="NAD(P)-binding Rossmann-fold domains"/>
    <property type="match status" value="1"/>
</dbReference>
<keyword evidence="14" id="KW-1185">Reference proteome</keyword>
<evidence type="ECO:0000256" key="3">
    <source>
        <dbReference type="ARBA" id="ARBA00007686"/>
    </source>
</evidence>
<feature type="domain" description="Malic enzyme N-terminal" evidence="12">
    <location>
        <begin position="20"/>
        <end position="154"/>
    </location>
</feature>
<dbReference type="SUPFAM" id="SSF53223">
    <property type="entry name" value="Aminoacid dehydrogenase-like, N-terminal domain"/>
    <property type="match status" value="1"/>
</dbReference>
<dbReference type="GO" id="GO:0006108">
    <property type="term" value="P:malate metabolic process"/>
    <property type="evidence" value="ECO:0007669"/>
    <property type="project" value="InterPro"/>
</dbReference>
<dbReference type="InterPro" id="IPR012302">
    <property type="entry name" value="Malic_NAD-bd"/>
</dbReference>
<dbReference type="PIRSF" id="PIRSF036684">
    <property type="entry name" value="ME_PTA"/>
    <property type="match status" value="1"/>
</dbReference>
<dbReference type="SMART" id="SM00919">
    <property type="entry name" value="Malic_M"/>
    <property type="match status" value="1"/>
</dbReference>
<comment type="similarity">
    <text evidence="3">In the N-terminal section; belongs to the malic enzymes family.</text>
</comment>
<dbReference type="GO" id="GO:0016616">
    <property type="term" value="F:oxidoreductase activity, acting on the CH-OH group of donors, NAD or NADP as acceptor"/>
    <property type="evidence" value="ECO:0007669"/>
    <property type="project" value="InterPro"/>
</dbReference>
<dbReference type="Gene3D" id="3.40.50.10950">
    <property type="match status" value="1"/>
</dbReference>
<feature type="binding site" evidence="9">
    <location>
        <position position="139"/>
    </location>
    <ligand>
        <name>a divalent metal cation</name>
        <dbReference type="ChEBI" id="CHEBI:60240"/>
    </ligand>
</feature>
<dbReference type="RefSeq" id="WP_189392121.1">
    <property type="nucleotide sequence ID" value="NZ_BMZN01000002.1"/>
</dbReference>
<organism evidence="13 14">
    <name type="scientific">Alcaligenes pakistanensis</name>
    <dbReference type="NCBI Taxonomy" id="1482717"/>
    <lineage>
        <taxon>Bacteria</taxon>
        <taxon>Pseudomonadati</taxon>
        <taxon>Pseudomonadota</taxon>
        <taxon>Betaproteobacteria</taxon>
        <taxon>Burkholderiales</taxon>
        <taxon>Alcaligenaceae</taxon>
        <taxon>Alcaligenes</taxon>
    </lineage>
</organism>
<dbReference type="SMART" id="SM01274">
    <property type="entry name" value="malic"/>
    <property type="match status" value="1"/>
</dbReference>
<keyword evidence="10" id="KW-0521">NADP</keyword>
<dbReference type="PANTHER" id="PTHR43237:SF4">
    <property type="entry name" value="NADP-DEPENDENT MALIC ENZYME"/>
    <property type="match status" value="1"/>
</dbReference>
<dbReference type="InterPro" id="IPR012188">
    <property type="entry name" value="ME_PTA"/>
</dbReference>
<evidence type="ECO:0000259" key="12">
    <source>
        <dbReference type="SMART" id="SM01274"/>
    </source>
</evidence>
<dbReference type="NCBIfam" id="NF009501">
    <property type="entry name" value="PRK12861.1"/>
    <property type="match status" value="1"/>
</dbReference>
<dbReference type="InterPro" id="IPR002505">
    <property type="entry name" value="PTA_PTB"/>
</dbReference>
<dbReference type="GO" id="GO:0051287">
    <property type="term" value="F:NAD binding"/>
    <property type="evidence" value="ECO:0007669"/>
    <property type="project" value="InterPro"/>
</dbReference>
<evidence type="ECO:0000256" key="5">
    <source>
        <dbReference type="ARBA" id="ARBA00022723"/>
    </source>
</evidence>
<evidence type="ECO:0000256" key="4">
    <source>
        <dbReference type="ARBA" id="ARBA00008756"/>
    </source>
</evidence>
<dbReference type="GO" id="GO:0016746">
    <property type="term" value="F:acyltransferase activity"/>
    <property type="evidence" value="ECO:0007669"/>
    <property type="project" value="InterPro"/>
</dbReference>
<feature type="binding site" evidence="10">
    <location>
        <position position="290"/>
    </location>
    <ligand>
        <name>a divalent metal cation</name>
        <dbReference type="ChEBI" id="CHEBI:60240"/>
    </ligand>
</feature>
<feature type="binding site" evidence="9">
    <location>
        <position position="140"/>
    </location>
    <ligand>
        <name>a divalent metal cation</name>
        <dbReference type="ChEBI" id="CHEBI:60240"/>
    </ligand>
</feature>
<reference evidence="14" key="1">
    <citation type="journal article" date="2019" name="Int. J. Syst. Evol. Microbiol.">
        <title>The Global Catalogue of Microorganisms (GCM) 10K type strain sequencing project: providing services to taxonomists for standard genome sequencing and annotation.</title>
        <authorList>
            <consortium name="The Broad Institute Genomics Platform"/>
            <consortium name="The Broad Institute Genome Sequencing Center for Infectious Disease"/>
            <person name="Wu L."/>
            <person name="Ma J."/>
        </authorList>
    </citation>
    <scope>NUCLEOTIDE SEQUENCE [LARGE SCALE GENOMIC DNA]</scope>
    <source>
        <strain evidence="14">KCTC 42083</strain>
    </source>
</reference>
<dbReference type="InterPro" id="IPR045213">
    <property type="entry name" value="Malic_NAD-bd_bact_type"/>
</dbReference>
<gene>
    <name evidence="13" type="primary">maeB</name>
    <name evidence="13" type="ORF">GCM10010096_17320</name>
</gene>
<dbReference type="Gene3D" id="3.40.50.10750">
    <property type="entry name" value="Isocitrate/Isopropylmalate dehydrogenase-like"/>
    <property type="match status" value="1"/>
</dbReference>
<dbReference type="Pfam" id="PF03949">
    <property type="entry name" value="Malic_M"/>
    <property type="match status" value="1"/>
</dbReference>
<dbReference type="CDD" id="cd05311">
    <property type="entry name" value="NAD_bind_2_malic_enz"/>
    <property type="match status" value="1"/>
</dbReference>
<evidence type="ECO:0000256" key="6">
    <source>
        <dbReference type="ARBA" id="ARBA00023002"/>
    </source>
</evidence>
<evidence type="ECO:0000256" key="1">
    <source>
        <dbReference type="ARBA" id="ARBA00001936"/>
    </source>
</evidence>
<dbReference type="InterPro" id="IPR046346">
    <property type="entry name" value="Aminoacid_DH-like_N_sf"/>
</dbReference>
<dbReference type="InterPro" id="IPR051674">
    <property type="entry name" value="Malate_Decarboxylase"/>
</dbReference>
<dbReference type="PANTHER" id="PTHR43237">
    <property type="entry name" value="NADP-DEPENDENT MALIC ENZYME"/>
    <property type="match status" value="1"/>
</dbReference>
<evidence type="ECO:0000259" key="11">
    <source>
        <dbReference type="SMART" id="SM00919"/>
    </source>
</evidence>
<dbReference type="InterPro" id="IPR042112">
    <property type="entry name" value="P_AcTrfase_dom2"/>
</dbReference>
<evidence type="ECO:0000256" key="8">
    <source>
        <dbReference type="PIRSR" id="PIRSR036684-1"/>
    </source>
</evidence>
<dbReference type="InterPro" id="IPR012301">
    <property type="entry name" value="Malic_N_dom"/>
</dbReference>
<dbReference type="AlphaFoldDB" id="A0A8H9IHL9"/>
<comment type="cofactor">
    <cofactor evidence="1">
        <name>Mn(2+)</name>
        <dbReference type="ChEBI" id="CHEBI:29035"/>
    </cofactor>
</comment>
<keyword evidence="7" id="KW-0511">Multifunctional enzyme</keyword>
<dbReference type="GO" id="GO:0004470">
    <property type="term" value="F:malic enzyme activity"/>
    <property type="evidence" value="ECO:0007669"/>
    <property type="project" value="InterPro"/>
</dbReference>
<protein>
    <submittedName>
        <fullName evidence="13">NADP-dependent malic enzyme</fullName>
    </submittedName>
</protein>
<feature type="binding site" evidence="10">
    <location>
        <position position="165"/>
    </location>
    <ligand>
        <name>a divalent metal cation</name>
        <dbReference type="ChEBI" id="CHEBI:60240"/>
    </ligand>
</feature>
<comment type="cofactor">
    <cofactor evidence="2">
        <name>Mg(2+)</name>
        <dbReference type="ChEBI" id="CHEBI:18420"/>
    </cofactor>
</comment>
<dbReference type="Pfam" id="PF01515">
    <property type="entry name" value="PTA_PTB"/>
    <property type="match status" value="1"/>
</dbReference>
<evidence type="ECO:0000256" key="9">
    <source>
        <dbReference type="PIRSR" id="PIRSR036684-2"/>
    </source>
</evidence>
<feature type="active site" description="Proton acceptor" evidence="8">
    <location>
        <position position="97"/>
    </location>
</feature>
<dbReference type="Proteomes" id="UP000608923">
    <property type="component" value="Unassembled WGS sequence"/>
</dbReference>
<dbReference type="EMBL" id="BMZN01000002">
    <property type="protein sequence ID" value="GHC46427.1"/>
    <property type="molecule type" value="Genomic_DNA"/>
</dbReference>
<feature type="domain" description="Malic enzyme NAD-binding" evidence="11">
    <location>
        <begin position="166"/>
        <end position="403"/>
    </location>
</feature>
<comment type="caution">
    <text evidence="13">The sequence shown here is derived from an EMBL/GenBank/DDBJ whole genome shotgun (WGS) entry which is preliminary data.</text>
</comment>
<dbReference type="InterPro" id="IPR037062">
    <property type="entry name" value="Malic_N_dom_sf"/>
</dbReference>
<proteinExistence type="inferred from homology"/>
<evidence type="ECO:0000313" key="13">
    <source>
        <dbReference type="EMBL" id="GHC46427.1"/>
    </source>
</evidence>
<dbReference type="InterPro" id="IPR036291">
    <property type="entry name" value="NAD(P)-bd_dom_sf"/>
</dbReference>
<dbReference type="Gene3D" id="3.40.50.10380">
    <property type="entry name" value="Malic enzyme, N-terminal domain"/>
    <property type="match status" value="1"/>
</dbReference>
<name>A0A8H9IHL9_9BURK</name>
<dbReference type="InterPro" id="IPR042113">
    <property type="entry name" value="P_AcTrfase_dom1"/>
</dbReference>
<dbReference type="Gene3D" id="3.40.50.720">
    <property type="entry name" value="NAD(P)-binding Rossmann-like Domain"/>
    <property type="match status" value="1"/>
</dbReference>
<evidence type="ECO:0000256" key="7">
    <source>
        <dbReference type="ARBA" id="ARBA00023268"/>
    </source>
</evidence>
<keyword evidence="6" id="KW-0560">Oxidoreductase</keyword>
<dbReference type="FunFam" id="3.40.50.720:FF:000095">
    <property type="entry name" value="NADP-dependent malic enzyme"/>
    <property type="match status" value="1"/>
</dbReference>
<dbReference type="FunFam" id="3.40.50.10380:FF:000003">
    <property type="entry name" value="NADP-dependent malic enzyme"/>
    <property type="match status" value="1"/>
</dbReference>
<sequence>MDANADLAKLALDYHAYPTPGKISVVPTKTLANQDDLSLAYSPGVASACMAIYAEGEEAAAKYTSRANLVAVVTNGTAVLGLGNIGPLAAKPVMEGKGCLFKKFAGIDVFDIELNETDPDKLVDIIAALEPTLGGVNLEDIKAPECFYIEKKLRERMRIPVFHDDQHGTAIISSAAVLNGLKVVNKNLSDIKLVCSGAGAAAIACLDLLVALGVQLSNIFVADSRGIIWKGRDENMEPNKARYAQETDARTLADAMVDADVFLGCSAPGVLSADMVKTMADKPLILALANPEPEIRPEIAKAARPDCIVATGRSDYPNQVNNVLCFPFIFRGALDVGASVINEEMKLACVKAIAELAQVEQSDDMATAYGGEDLRFGPEYIIPKPFDSRLIVQIAPAVAQAAMDSGVAARPIEDMDAYRQKLIAMTYHTGPLMRPLYMQAKAAPKRIIYADGEDERVLRAVQTVVDEKLAQPILVGRPSVIEMRVKKAGLRLEAGKNVQIVDPEDDDRFTETWTSYYKLKAREGVTPDIAKAMIRKHNSLIGVMLLQRGDADGMICGVASNYDSQLQYVEQVIGLKKEAQTFAAMNVLMLPTQTLFVCDTHVNENPNAEQIADMTIQAAEEVRRFGVVPRVALLSHSNFGSRQTESSRKMAKARQILAERAPDLEVDGEMHADSALSEKIRLKAFPDSTLRGSANLLITPNLDAGNITYNMLKMTGSNGVAMGPILLGAARPIHILTTSATVRRIINMTALAVVDAQQEAQQNS</sequence>
<evidence type="ECO:0000256" key="10">
    <source>
        <dbReference type="PIRSR" id="PIRSR036684-3"/>
    </source>
</evidence>
<dbReference type="GO" id="GO:0046872">
    <property type="term" value="F:metal ion binding"/>
    <property type="evidence" value="ECO:0007669"/>
    <property type="project" value="UniProtKB-KW"/>
</dbReference>
<comment type="similarity">
    <text evidence="4">In the C-terminal section; belongs to the phosphate acetyltransferase and butyryltransferase family.</text>
</comment>
<dbReference type="SUPFAM" id="SSF53659">
    <property type="entry name" value="Isocitrate/Isopropylmalate dehydrogenase-like"/>
    <property type="match status" value="1"/>
</dbReference>
<evidence type="ECO:0000256" key="2">
    <source>
        <dbReference type="ARBA" id="ARBA00001946"/>
    </source>
</evidence>
<evidence type="ECO:0000313" key="14">
    <source>
        <dbReference type="Proteomes" id="UP000608923"/>
    </source>
</evidence>
<accession>A0A8H9IHL9</accession>